<evidence type="ECO:0000256" key="2">
    <source>
        <dbReference type="ARBA" id="ARBA00022491"/>
    </source>
</evidence>
<evidence type="ECO:0000256" key="4">
    <source>
        <dbReference type="ARBA" id="ARBA00023163"/>
    </source>
</evidence>
<evidence type="ECO:0000256" key="1">
    <source>
        <dbReference type="ARBA" id="ARBA00004123"/>
    </source>
</evidence>
<feature type="region of interest" description="Disordered" evidence="7">
    <location>
        <begin position="45"/>
        <end position="198"/>
    </location>
</feature>
<dbReference type="GO" id="GO:0045892">
    <property type="term" value="P:negative regulation of DNA-templated transcription"/>
    <property type="evidence" value="ECO:0007669"/>
    <property type="project" value="UniProtKB-UniRule"/>
</dbReference>
<proteinExistence type="predicted"/>
<evidence type="ECO:0000256" key="3">
    <source>
        <dbReference type="ARBA" id="ARBA00023015"/>
    </source>
</evidence>
<dbReference type="PANTHER" id="PTHR33057:SF17">
    <property type="entry name" value="TRANSCRIPTION REPRESSOR OFP8"/>
    <property type="match status" value="1"/>
</dbReference>
<comment type="subcellular location">
    <subcellularLocation>
        <location evidence="1 6">Nucleus</location>
    </subcellularLocation>
</comment>
<evidence type="ECO:0000259" key="8">
    <source>
        <dbReference type="PROSITE" id="PS51754"/>
    </source>
</evidence>
<evidence type="ECO:0000256" key="5">
    <source>
        <dbReference type="ARBA" id="ARBA00023242"/>
    </source>
</evidence>
<keyword evidence="3 6" id="KW-0805">Transcription regulation</keyword>
<keyword evidence="2 6" id="KW-0678">Repressor</keyword>
<evidence type="ECO:0000313" key="9">
    <source>
        <dbReference type="EMBL" id="KAK6912703.1"/>
    </source>
</evidence>
<dbReference type="InterPro" id="IPR006458">
    <property type="entry name" value="Ovate_C"/>
</dbReference>
<accession>A0AAN8ULA3</accession>
<comment type="function">
    <text evidence="6">Transcriptional repressor that regulates multiple aspects of plant growth and development.</text>
</comment>
<feature type="compositionally biased region" description="Basic and acidic residues" evidence="7">
    <location>
        <begin position="155"/>
        <end position="188"/>
    </location>
</feature>
<dbReference type="NCBIfam" id="TIGR01568">
    <property type="entry name" value="A_thal_3678"/>
    <property type="match status" value="1"/>
</dbReference>
<name>A0AAN8ULA3_9MAGN</name>
<gene>
    <name evidence="9" type="ORF">RJ641_022304</name>
</gene>
<comment type="caution">
    <text evidence="9">The sequence shown here is derived from an EMBL/GenBank/DDBJ whole genome shotgun (WGS) entry which is preliminary data.</text>
</comment>
<evidence type="ECO:0000256" key="7">
    <source>
        <dbReference type="SAM" id="MobiDB-lite"/>
    </source>
</evidence>
<evidence type="ECO:0000313" key="10">
    <source>
        <dbReference type="Proteomes" id="UP001370490"/>
    </source>
</evidence>
<keyword evidence="4 6" id="KW-0804">Transcription</keyword>
<sequence>MENRFRLRIPKMLPSSLAPCRSLISSDVIEKSLVVSKTHQNLQLHRPKVPKLHLYPSTTNSPKPTKSEEKSTPSNQNPVFGPKLPLDLYYKRRTGKSKFDKERRKQSKTISSSSADTNSGRFSSEEDFFSPLSFSSDDSSDTHHKKQSNLGRKQSKSEKKAKLGNTHLEHFNEKRIYESENAIHDQKKGRSTAMRRSGRVAEGGFRAIQCVMEGKVKESLAVERNSSDPHGDFRDSMVEMIVEKQIFGSQELEEMLQCFLSLNSPYHHKVIVEVFSEIWQALFSG</sequence>
<dbReference type="AlphaFoldDB" id="A0AAN8ULA3"/>
<dbReference type="PANTHER" id="PTHR33057">
    <property type="entry name" value="TRANSCRIPTION REPRESSOR OFP7-RELATED"/>
    <property type="match status" value="1"/>
</dbReference>
<keyword evidence="10" id="KW-1185">Reference proteome</keyword>
<dbReference type="GO" id="GO:0005634">
    <property type="term" value="C:nucleus"/>
    <property type="evidence" value="ECO:0007669"/>
    <property type="project" value="UniProtKB-SubCell"/>
</dbReference>
<feature type="compositionally biased region" description="Polar residues" evidence="7">
    <location>
        <begin position="108"/>
        <end position="121"/>
    </location>
</feature>
<dbReference type="PROSITE" id="PS51754">
    <property type="entry name" value="OVATE"/>
    <property type="match status" value="1"/>
</dbReference>
<reference evidence="9 10" key="1">
    <citation type="submission" date="2023-12" db="EMBL/GenBank/DDBJ databases">
        <title>A high-quality genome assembly for Dillenia turbinata (Dilleniales).</title>
        <authorList>
            <person name="Chanderbali A."/>
        </authorList>
    </citation>
    <scope>NUCLEOTIDE SEQUENCE [LARGE SCALE GENOMIC DNA]</scope>
    <source>
        <strain evidence="9">LSX21</strain>
        <tissue evidence="9">Leaf</tissue>
    </source>
</reference>
<feature type="domain" description="OVATE" evidence="8">
    <location>
        <begin position="222"/>
        <end position="281"/>
    </location>
</feature>
<dbReference type="InterPro" id="IPR038933">
    <property type="entry name" value="Ovate"/>
</dbReference>
<organism evidence="9 10">
    <name type="scientific">Dillenia turbinata</name>
    <dbReference type="NCBI Taxonomy" id="194707"/>
    <lineage>
        <taxon>Eukaryota</taxon>
        <taxon>Viridiplantae</taxon>
        <taxon>Streptophyta</taxon>
        <taxon>Embryophyta</taxon>
        <taxon>Tracheophyta</taxon>
        <taxon>Spermatophyta</taxon>
        <taxon>Magnoliopsida</taxon>
        <taxon>eudicotyledons</taxon>
        <taxon>Gunneridae</taxon>
        <taxon>Pentapetalae</taxon>
        <taxon>Dilleniales</taxon>
        <taxon>Dilleniaceae</taxon>
        <taxon>Dillenia</taxon>
    </lineage>
</organism>
<evidence type="ECO:0000256" key="6">
    <source>
        <dbReference type="RuleBase" id="RU367028"/>
    </source>
</evidence>
<dbReference type="Pfam" id="PF04844">
    <property type="entry name" value="Ovate"/>
    <property type="match status" value="1"/>
</dbReference>
<dbReference type="Proteomes" id="UP001370490">
    <property type="component" value="Unassembled WGS sequence"/>
</dbReference>
<dbReference type="EMBL" id="JBAMMX010000027">
    <property type="protein sequence ID" value="KAK6912703.1"/>
    <property type="molecule type" value="Genomic_DNA"/>
</dbReference>
<protein>
    <recommendedName>
        <fullName evidence="6">Transcription repressor</fullName>
    </recommendedName>
    <alternativeName>
        <fullName evidence="6">Ovate family protein</fullName>
    </alternativeName>
</protein>
<keyword evidence="5 6" id="KW-0539">Nucleus</keyword>